<evidence type="ECO:0000313" key="2">
    <source>
        <dbReference type="EMBL" id="SHG10322.1"/>
    </source>
</evidence>
<name>A0A1M5H3K1_9BRAD</name>
<sequence length="128" mass="14127">MIEDLNLDRDDDGKPPPGPAFMVGEPLPDRELLIAERCFREAARDYPGSGLVMFTMIDEATGEEGFDTSLNAVGQRSAGQVTEAERWRRIMNWPVDPTVAEVMAFKANADARAQAALWYMTQPAPPVS</sequence>
<protein>
    <submittedName>
        <fullName evidence="2">Uncharacterized protein</fullName>
    </submittedName>
</protein>
<dbReference type="Proteomes" id="UP000189796">
    <property type="component" value="Chromosome I"/>
</dbReference>
<evidence type="ECO:0000256" key="1">
    <source>
        <dbReference type="SAM" id="MobiDB-lite"/>
    </source>
</evidence>
<evidence type="ECO:0000313" key="3">
    <source>
        <dbReference type="Proteomes" id="UP000189796"/>
    </source>
</evidence>
<proteinExistence type="predicted"/>
<gene>
    <name evidence="2" type="ORF">SAMN05443248_0294</name>
</gene>
<feature type="region of interest" description="Disordered" evidence="1">
    <location>
        <begin position="1"/>
        <end position="25"/>
    </location>
</feature>
<reference evidence="2 3" key="1">
    <citation type="submission" date="2016-11" db="EMBL/GenBank/DDBJ databases">
        <authorList>
            <person name="Jaros S."/>
            <person name="Januszkiewicz K."/>
            <person name="Wedrychowicz H."/>
        </authorList>
    </citation>
    <scope>NUCLEOTIDE SEQUENCE [LARGE SCALE GENOMIC DNA]</scope>
    <source>
        <strain evidence="2 3">GAS138</strain>
    </source>
</reference>
<feature type="compositionally biased region" description="Basic and acidic residues" evidence="1">
    <location>
        <begin position="1"/>
        <end position="14"/>
    </location>
</feature>
<dbReference type="EMBL" id="LT670817">
    <property type="protein sequence ID" value="SHG10322.1"/>
    <property type="molecule type" value="Genomic_DNA"/>
</dbReference>
<dbReference type="AlphaFoldDB" id="A0A1M5H3K1"/>
<organism evidence="2 3">
    <name type="scientific">Bradyrhizobium erythrophlei</name>
    <dbReference type="NCBI Taxonomy" id="1437360"/>
    <lineage>
        <taxon>Bacteria</taxon>
        <taxon>Pseudomonadati</taxon>
        <taxon>Pseudomonadota</taxon>
        <taxon>Alphaproteobacteria</taxon>
        <taxon>Hyphomicrobiales</taxon>
        <taxon>Nitrobacteraceae</taxon>
        <taxon>Bradyrhizobium</taxon>
    </lineage>
</organism>
<accession>A0A1M5H3K1</accession>